<accession>A0AAE8ST61</accession>
<feature type="domain" description="OST48 N-terminal" evidence="9">
    <location>
        <begin position="25"/>
        <end position="288"/>
    </location>
</feature>
<organism evidence="11 12">
    <name type="scientific">Cephalotrichum gorgonifer</name>
    <dbReference type="NCBI Taxonomy" id="2041049"/>
    <lineage>
        <taxon>Eukaryota</taxon>
        <taxon>Fungi</taxon>
        <taxon>Dikarya</taxon>
        <taxon>Ascomycota</taxon>
        <taxon>Pezizomycotina</taxon>
        <taxon>Sordariomycetes</taxon>
        <taxon>Hypocreomycetidae</taxon>
        <taxon>Microascales</taxon>
        <taxon>Microascaceae</taxon>
        <taxon>Cephalotrichum</taxon>
    </lineage>
</organism>
<keyword evidence="7 8" id="KW-0472">Membrane</keyword>
<evidence type="ECO:0000256" key="2">
    <source>
        <dbReference type="ARBA" id="ARBA00004922"/>
    </source>
</evidence>
<dbReference type="Pfam" id="PF23358">
    <property type="entry name" value="OST48_MD"/>
    <property type="match status" value="1"/>
</dbReference>
<dbReference type="PANTHER" id="PTHR10830:SF0">
    <property type="entry name" value="DOLICHYL-DIPHOSPHOOLIGOSACCHARIDE--PROTEIN GLYCOSYLTRANSFERASE 48 KDA SUBUNIT"/>
    <property type="match status" value="1"/>
</dbReference>
<feature type="chain" id="PRO_5041777172" description="Dolichyl-diphosphooligosaccharide--protein glycosyltransferase subunit WBP1" evidence="8">
    <location>
        <begin position="19"/>
        <end position="464"/>
    </location>
</feature>
<gene>
    <name evidence="11" type="ORF">DNG_02926</name>
</gene>
<keyword evidence="4 8" id="KW-0812">Transmembrane</keyword>
<evidence type="ECO:0000313" key="11">
    <source>
        <dbReference type="EMBL" id="SPO00074.1"/>
    </source>
</evidence>
<comment type="function">
    <text evidence="8">Subunit of the oligosaccharyl transferase (OST) complex that catalyzes the initial transfer of a defined glycan (Glc(3)Man(9)GlcNAc(2) in eukaryotes) from the lipid carrier dolichol-pyrophosphate to an asparagine residue within an Asn-X-Ser/Thr consensus motif in nascent polypeptide chains, the first step in protein N-glycosylation. N-glycosylation occurs cotranslationally and the complex associates with the Sec61 complex at the channel-forming translocon complex that mediates protein translocation across the endoplasmic reticulum (ER).</text>
</comment>
<comment type="subcellular location">
    <subcellularLocation>
        <location evidence="8">Endoplasmic reticulum membrane</location>
        <topology evidence="8">Single-pass type I membrane protein</topology>
    </subcellularLocation>
    <subcellularLocation>
        <location evidence="1">Membrane</location>
        <topology evidence="1">Single-pass type I membrane protein</topology>
    </subcellularLocation>
</comment>
<proteinExistence type="inferred from homology"/>
<evidence type="ECO:0000313" key="12">
    <source>
        <dbReference type="Proteomes" id="UP001187682"/>
    </source>
</evidence>
<dbReference type="InterPro" id="IPR005013">
    <property type="entry name" value="DDOST_48_kDa_subunit"/>
</dbReference>
<dbReference type="Proteomes" id="UP001187682">
    <property type="component" value="Unassembled WGS sequence"/>
</dbReference>
<evidence type="ECO:0000256" key="6">
    <source>
        <dbReference type="ARBA" id="ARBA00022989"/>
    </source>
</evidence>
<evidence type="ECO:0000256" key="8">
    <source>
        <dbReference type="RuleBase" id="RU361142"/>
    </source>
</evidence>
<feature type="domain" description="OST48 middle" evidence="10">
    <location>
        <begin position="310"/>
        <end position="453"/>
    </location>
</feature>
<keyword evidence="12" id="KW-1185">Reference proteome</keyword>
<dbReference type="GO" id="GO:0018279">
    <property type="term" value="P:protein N-linked glycosylation via asparagine"/>
    <property type="evidence" value="ECO:0007669"/>
    <property type="project" value="UniProtKB-UniRule"/>
</dbReference>
<dbReference type="AlphaFoldDB" id="A0AAE8ST61"/>
<sequence length="464" mass="50915">MKSLFSFLLLLLAAAVQAASSTGSRLLVILNDVADKEKYSTFLGDLTSRGFDIEYETPKSESLTLFHLGERTYDHVLVLPTKIKGLGPNLTPNKFVDFMNANGNIMVALSSDNVASSSITALLTELDISLPADRTGLVVDHFNYDVSSAADKHDTLLVSPPKPLKAGVKGYFTPEGDSAEPVVFPHGVGHLLGQGHLLNPVLKAPDTAYSYNPQEQADGVDPADLFAAGSQLGLVSTFQARNSARFTLVGSADMLTDKWFDAKVKPADGGKAVGTWNREFAKRISGWTFQEIGVVRVNWIEHHLNEAGEPSESNPHIYRVNNNVTFTISLSEYTWNTWVPYQPPAQDAIQLEFAMLSAFHRLDLTPVEVTPNAAAYSASFTIPSQHGIFNFLVNYKRPFVTSIDEKVTVTVRHLAHNEFTRSYDIVAAWPWIGGIVSTIVGFLAFSAVFMYSKPTNLVESKKKQ</sequence>
<feature type="signal peptide" evidence="8">
    <location>
        <begin position="1"/>
        <end position="18"/>
    </location>
</feature>
<comment type="pathway">
    <text evidence="2 8">Protein modification; protein glycosylation.</text>
</comment>
<keyword evidence="6 8" id="KW-1133">Transmembrane helix</keyword>
<comment type="caution">
    <text evidence="11">The sequence shown here is derived from an EMBL/GenBank/DDBJ whole genome shotgun (WGS) entry which is preliminary data.</text>
</comment>
<evidence type="ECO:0000256" key="1">
    <source>
        <dbReference type="ARBA" id="ARBA00004479"/>
    </source>
</evidence>
<dbReference type="GO" id="GO:0008250">
    <property type="term" value="C:oligosaccharyltransferase complex"/>
    <property type="evidence" value="ECO:0007669"/>
    <property type="project" value="TreeGrafter"/>
</dbReference>
<feature type="transmembrane region" description="Helical" evidence="8">
    <location>
        <begin position="428"/>
        <end position="452"/>
    </location>
</feature>
<evidence type="ECO:0000256" key="3">
    <source>
        <dbReference type="ARBA" id="ARBA00008743"/>
    </source>
</evidence>
<protein>
    <recommendedName>
        <fullName evidence="8">Dolichyl-diphosphooligosaccharide--protein glycosyltransferase subunit WBP1</fullName>
        <shortName evidence="8">Oligosaccharyl transferase subunit WBP1</shortName>
    </recommendedName>
</protein>
<dbReference type="InterPro" id="IPR055457">
    <property type="entry name" value="OST48_N"/>
</dbReference>
<keyword evidence="5 8" id="KW-0256">Endoplasmic reticulum</keyword>
<evidence type="ECO:0000256" key="7">
    <source>
        <dbReference type="ARBA" id="ARBA00023136"/>
    </source>
</evidence>
<reference evidence="11" key="1">
    <citation type="submission" date="2018-03" db="EMBL/GenBank/DDBJ databases">
        <authorList>
            <person name="Guldener U."/>
        </authorList>
    </citation>
    <scope>NUCLEOTIDE SEQUENCE</scope>
</reference>
<dbReference type="InterPro" id="IPR055459">
    <property type="entry name" value="OST48_MD"/>
</dbReference>
<dbReference type="PANTHER" id="PTHR10830">
    <property type="entry name" value="DOLICHYL-DIPHOSPHOOLIGOSACCHARIDE--PROTEIN GLYCOSYLTRANSFERASE 48 KDA SUBUNIT"/>
    <property type="match status" value="1"/>
</dbReference>
<evidence type="ECO:0000259" key="9">
    <source>
        <dbReference type="Pfam" id="PF03345"/>
    </source>
</evidence>
<comment type="subunit">
    <text evidence="8">Component of the oligosaccharyltransferase (OST) complex.</text>
</comment>
<evidence type="ECO:0000256" key="5">
    <source>
        <dbReference type="ARBA" id="ARBA00022824"/>
    </source>
</evidence>
<dbReference type="EMBL" id="ONZQ02000003">
    <property type="protein sequence ID" value="SPO00074.1"/>
    <property type="molecule type" value="Genomic_DNA"/>
</dbReference>
<keyword evidence="8" id="KW-0732">Signal</keyword>
<dbReference type="Pfam" id="PF03345">
    <property type="entry name" value="OST48_N"/>
    <property type="match status" value="1"/>
</dbReference>
<evidence type="ECO:0000256" key="4">
    <source>
        <dbReference type="ARBA" id="ARBA00022692"/>
    </source>
</evidence>
<evidence type="ECO:0000259" key="10">
    <source>
        <dbReference type="Pfam" id="PF23358"/>
    </source>
</evidence>
<comment type="similarity">
    <text evidence="3 8">Belongs to the DDOST 48 kDa subunit family.</text>
</comment>
<name>A0AAE8ST61_9PEZI</name>